<dbReference type="GO" id="GO:0043565">
    <property type="term" value="F:sequence-specific DNA binding"/>
    <property type="evidence" value="ECO:0007669"/>
    <property type="project" value="InterPro"/>
</dbReference>
<gene>
    <name evidence="6" type="ORF">DFR85_06030</name>
</gene>
<dbReference type="SMART" id="SM00344">
    <property type="entry name" value="HTH_ASNC"/>
    <property type="match status" value="1"/>
</dbReference>
<evidence type="ECO:0000256" key="1">
    <source>
        <dbReference type="ARBA" id="ARBA00023015"/>
    </source>
</evidence>
<evidence type="ECO:0000313" key="6">
    <source>
        <dbReference type="EMBL" id="AWR94214.1"/>
    </source>
</evidence>
<dbReference type="InterPro" id="IPR000485">
    <property type="entry name" value="AsnC-type_HTH_dom"/>
</dbReference>
<protein>
    <submittedName>
        <fullName evidence="6">AsnC family transcriptional regulator</fullName>
    </submittedName>
</protein>
<keyword evidence="2" id="KW-0238">DNA-binding</keyword>
<dbReference type="RefSeq" id="WP_110270095.1">
    <property type="nucleotide sequence ID" value="NZ_CP029289.2"/>
</dbReference>
<dbReference type="Proteomes" id="UP000248044">
    <property type="component" value="Chromosome"/>
</dbReference>
<dbReference type="Pfam" id="PF01037">
    <property type="entry name" value="AsnC_trans_reg"/>
    <property type="match status" value="1"/>
</dbReference>
<dbReference type="OrthoDB" id="14763at2157"/>
<dbReference type="EMBL" id="CP029289">
    <property type="protein sequence ID" value="AWR94214.1"/>
    <property type="molecule type" value="Genomic_DNA"/>
</dbReference>
<dbReference type="Gene3D" id="1.10.10.10">
    <property type="entry name" value="Winged helix-like DNA-binding domain superfamily/Winged helix DNA-binding domain"/>
    <property type="match status" value="1"/>
</dbReference>
<evidence type="ECO:0000259" key="5">
    <source>
        <dbReference type="PROSITE" id="PS50956"/>
    </source>
</evidence>
<dbReference type="PANTHER" id="PTHR30154:SF34">
    <property type="entry name" value="TRANSCRIPTIONAL REGULATOR AZLB"/>
    <property type="match status" value="1"/>
</dbReference>
<name>A0A2U9IE58_9CREN</name>
<reference evidence="6 7" key="1">
    <citation type="submission" date="2018-05" db="EMBL/GenBank/DDBJ databases">
        <title>Complete Genome Sequences of Extremely Thermoacidophilic, Metal-Mobilizing Type-Strain Members of the Archaeal Family Sulfolobaceae: Acidianus brierleyi DSM-1651T, Acidianus sulfidivorans DSM-18786T, Metallosphaera hakonensis DSM-7519T, and Metallosphaera prunae DSM-10039T.</title>
        <authorList>
            <person name="Counts J.A."/>
            <person name="Kelly R.M."/>
        </authorList>
    </citation>
    <scope>NUCLEOTIDE SEQUENCE [LARGE SCALE GENOMIC DNA]</scope>
    <source>
        <strain evidence="6 7">DSM 1651</strain>
    </source>
</reference>
<dbReference type="KEGG" id="abri:DFR85_06030"/>
<dbReference type="CDD" id="cd00090">
    <property type="entry name" value="HTH_ARSR"/>
    <property type="match status" value="1"/>
</dbReference>
<dbReference type="Pfam" id="PF13412">
    <property type="entry name" value="HTH_24"/>
    <property type="match status" value="1"/>
</dbReference>
<dbReference type="InterPro" id="IPR019887">
    <property type="entry name" value="Tscrpt_reg_AsnC/Lrp_C"/>
</dbReference>
<sequence length="154" mass="18138">MDFYYLDDVDKKILSILQQDSRISYSKLAKMLNLSESTIHMRLKRLRESGVIKNFSIEVNLEKVGLNVLAFVLIKADPKRYEEILKEIYDMKEIYEIYDVTGEYYALLKVRVSSKEELAKVLDKLGNMPGITSTYTMFVLRTIKEKRMFDEDEK</sequence>
<dbReference type="SUPFAM" id="SSF54909">
    <property type="entry name" value="Dimeric alpha+beta barrel"/>
    <property type="match status" value="1"/>
</dbReference>
<dbReference type="PANTHER" id="PTHR30154">
    <property type="entry name" value="LEUCINE-RESPONSIVE REGULATORY PROTEIN"/>
    <property type="match status" value="1"/>
</dbReference>
<dbReference type="GO" id="GO:0005829">
    <property type="term" value="C:cytosol"/>
    <property type="evidence" value="ECO:0007669"/>
    <property type="project" value="TreeGrafter"/>
</dbReference>
<dbReference type="PRINTS" id="PR00033">
    <property type="entry name" value="HTHASNC"/>
</dbReference>
<dbReference type="InterPro" id="IPR036390">
    <property type="entry name" value="WH_DNA-bd_sf"/>
</dbReference>
<keyword evidence="3" id="KW-0804">Transcription</keyword>
<evidence type="ECO:0000313" key="7">
    <source>
        <dbReference type="Proteomes" id="UP000248044"/>
    </source>
</evidence>
<dbReference type="InterPro" id="IPR011008">
    <property type="entry name" value="Dimeric_a/b-barrel"/>
</dbReference>
<keyword evidence="1" id="KW-0805">Transcription regulation</keyword>
<accession>A0A2U9IE58</accession>
<proteinExistence type="predicted"/>
<evidence type="ECO:0000256" key="4">
    <source>
        <dbReference type="ARBA" id="ARBA00029440"/>
    </source>
</evidence>
<dbReference type="PROSITE" id="PS50956">
    <property type="entry name" value="HTH_ASNC_2"/>
    <property type="match status" value="1"/>
</dbReference>
<dbReference type="AlphaFoldDB" id="A0A2U9IE58"/>
<comment type="pathway">
    <text evidence="4">Amino-acid biosynthesis.</text>
</comment>
<dbReference type="GeneID" id="36831696"/>
<dbReference type="InterPro" id="IPR019888">
    <property type="entry name" value="Tscrpt_reg_AsnC-like"/>
</dbReference>
<dbReference type="Gene3D" id="3.30.70.920">
    <property type="match status" value="1"/>
</dbReference>
<evidence type="ECO:0000256" key="3">
    <source>
        <dbReference type="ARBA" id="ARBA00023163"/>
    </source>
</evidence>
<dbReference type="InterPro" id="IPR036388">
    <property type="entry name" value="WH-like_DNA-bd_sf"/>
</dbReference>
<dbReference type="InterPro" id="IPR011991">
    <property type="entry name" value="ArsR-like_HTH"/>
</dbReference>
<organism evidence="6 7">
    <name type="scientific">Acidianus brierleyi</name>
    <dbReference type="NCBI Taxonomy" id="41673"/>
    <lineage>
        <taxon>Archaea</taxon>
        <taxon>Thermoproteota</taxon>
        <taxon>Thermoprotei</taxon>
        <taxon>Sulfolobales</taxon>
        <taxon>Sulfolobaceae</taxon>
        <taxon>Acidianus</taxon>
    </lineage>
</organism>
<dbReference type="GO" id="GO:0043200">
    <property type="term" value="P:response to amino acid"/>
    <property type="evidence" value="ECO:0007669"/>
    <property type="project" value="TreeGrafter"/>
</dbReference>
<keyword evidence="7" id="KW-1185">Reference proteome</keyword>
<feature type="domain" description="HTH asnC-type" evidence="5">
    <location>
        <begin position="6"/>
        <end position="67"/>
    </location>
</feature>
<dbReference type="SUPFAM" id="SSF46785">
    <property type="entry name" value="Winged helix' DNA-binding domain"/>
    <property type="match status" value="1"/>
</dbReference>
<evidence type="ECO:0000256" key="2">
    <source>
        <dbReference type="ARBA" id="ARBA00023125"/>
    </source>
</evidence>